<dbReference type="Pfam" id="PF00561">
    <property type="entry name" value="Abhydrolase_1"/>
    <property type="match status" value="1"/>
</dbReference>
<evidence type="ECO:0000259" key="3">
    <source>
        <dbReference type="Pfam" id="PF00561"/>
    </source>
</evidence>
<name>A0A8I2YQD5_9AGAM</name>
<keyword evidence="5" id="KW-1185">Reference proteome</keyword>
<protein>
    <submittedName>
        <fullName evidence="4">Alpha/Beta hydrolase protein</fullName>
    </submittedName>
</protein>
<gene>
    <name evidence="4" type="ORF">JVT61DRAFT_3071</name>
</gene>
<dbReference type="InterPro" id="IPR000639">
    <property type="entry name" value="Epox_hydrolase-like"/>
</dbReference>
<evidence type="ECO:0000256" key="2">
    <source>
        <dbReference type="ARBA" id="ARBA00038334"/>
    </source>
</evidence>
<accession>A0A8I2YQD5</accession>
<dbReference type="Proteomes" id="UP000683000">
    <property type="component" value="Unassembled WGS sequence"/>
</dbReference>
<dbReference type="InterPro" id="IPR000073">
    <property type="entry name" value="AB_hydrolase_1"/>
</dbReference>
<evidence type="ECO:0000313" key="4">
    <source>
        <dbReference type="EMBL" id="KAG6375512.1"/>
    </source>
</evidence>
<dbReference type="PANTHER" id="PTHR43329">
    <property type="entry name" value="EPOXIDE HYDROLASE"/>
    <property type="match status" value="1"/>
</dbReference>
<sequence length="310" mass="35996">MDKVQSKFKTTRRNFKYHYLFSPALPRKPTLLFIHGFPSTSYDWYRQINYFQPEGYGLVVPDLLGFGQTEPKSNNPADFLHTAIGQDLLDILDEEDVKNHSDRFLGFVFTAVTYYPPSVFPPLDLILEFQRQRYGRPLMGYWKFLGKDDAARLIGDNIDSFLDVAYPANPEVWKTYMNLPDALEVFVRQRGRLSRAPYVTPEHYEHIKASLLQGGLSSPLNWYKSNLQGVNNGIRTTVTEEDINIRKPAFMAVAKYDFVCFREFAITEIEKYAKGGLTIVEFDAGHWPHLEKAEEYNEALDRWMMNTFDL</sequence>
<dbReference type="AlphaFoldDB" id="A0A8I2YQD5"/>
<reference evidence="4" key="1">
    <citation type="submission" date="2021-03" db="EMBL/GenBank/DDBJ databases">
        <title>Evolutionary innovations through gain and loss of genes in the ectomycorrhizal Boletales.</title>
        <authorList>
            <person name="Wu G."/>
            <person name="Miyauchi S."/>
            <person name="Morin E."/>
            <person name="Yang Z.-L."/>
            <person name="Xu J."/>
            <person name="Martin F.M."/>
        </authorList>
    </citation>
    <scope>NUCLEOTIDE SEQUENCE</scope>
    <source>
        <strain evidence="4">BR01</strain>
    </source>
</reference>
<dbReference type="EMBL" id="JAGFBS010000014">
    <property type="protein sequence ID" value="KAG6375512.1"/>
    <property type="molecule type" value="Genomic_DNA"/>
</dbReference>
<feature type="domain" description="AB hydrolase-1" evidence="3">
    <location>
        <begin position="29"/>
        <end position="77"/>
    </location>
</feature>
<dbReference type="PRINTS" id="PR00412">
    <property type="entry name" value="EPOXHYDRLASE"/>
</dbReference>
<dbReference type="GO" id="GO:0016787">
    <property type="term" value="F:hydrolase activity"/>
    <property type="evidence" value="ECO:0007669"/>
    <property type="project" value="UniProtKB-KW"/>
</dbReference>
<evidence type="ECO:0000313" key="5">
    <source>
        <dbReference type="Proteomes" id="UP000683000"/>
    </source>
</evidence>
<dbReference type="SUPFAM" id="SSF53474">
    <property type="entry name" value="alpha/beta-Hydrolases"/>
    <property type="match status" value="1"/>
</dbReference>
<evidence type="ECO:0000256" key="1">
    <source>
        <dbReference type="ARBA" id="ARBA00022801"/>
    </source>
</evidence>
<dbReference type="OrthoDB" id="408373at2759"/>
<organism evidence="4 5">
    <name type="scientific">Boletus reticuloceps</name>
    <dbReference type="NCBI Taxonomy" id="495285"/>
    <lineage>
        <taxon>Eukaryota</taxon>
        <taxon>Fungi</taxon>
        <taxon>Dikarya</taxon>
        <taxon>Basidiomycota</taxon>
        <taxon>Agaricomycotina</taxon>
        <taxon>Agaricomycetes</taxon>
        <taxon>Agaricomycetidae</taxon>
        <taxon>Boletales</taxon>
        <taxon>Boletineae</taxon>
        <taxon>Boletaceae</taxon>
        <taxon>Boletoideae</taxon>
        <taxon>Boletus</taxon>
    </lineage>
</organism>
<keyword evidence="1 4" id="KW-0378">Hydrolase</keyword>
<comment type="similarity">
    <text evidence="2">Belongs to the AB hydrolase superfamily. Epoxide hydrolase family.</text>
</comment>
<proteinExistence type="inferred from homology"/>
<comment type="caution">
    <text evidence="4">The sequence shown here is derived from an EMBL/GenBank/DDBJ whole genome shotgun (WGS) entry which is preliminary data.</text>
</comment>
<dbReference type="Gene3D" id="3.40.50.1820">
    <property type="entry name" value="alpha/beta hydrolase"/>
    <property type="match status" value="2"/>
</dbReference>
<dbReference type="InterPro" id="IPR029058">
    <property type="entry name" value="AB_hydrolase_fold"/>
</dbReference>